<dbReference type="InterPro" id="IPR051861">
    <property type="entry name" value="NET_actin-binding_domain"/>
</dbReference>
<evidence type="ECO:0000259" key="5">
    <source>
        <dbReference type="PROSITE" id="PS51774"/>
    </source>
</evidence>
<dbReference type="InterPro" id="IPR011684">
    <property type="entry name" value="NAB"/>
</dbReference>
<evidence type="ECO:0000313" key="6">
    <source>
        <dbReference type="EMBL" id="KAH0780139.1"/>
    </source>
</evidence>
<organism evidence="6 7">
    <name type="scientific">Solanum tuberosum</name>
    <name type="common">Potato</name>
    <dbReference type="NCBI Taxonomy" id="4113"/>
    <lineage>
        <taxon>Eukaryota</taxon>
        <taxon>Viridiplantae</taxon>
        <taxon>Streptophyta</taxon>
        <taxon>Embryophyta</taxon>
        <taxon>Tracheophyta</taxon>
        <taxon>Spermatophyta</taxon>
        <taxon>Magnoliopsida</taxon>
        <taxon>eudicotyledons</taxon>
        <taxon>Gunneridae</taxon>
        <taxon>Pentapetalae</taxon>
        <taxon>asterids</taxon>
        <taxon>lamiids</taxon>
        <taxon>Solanales</taxon>
        <taxon>Solanaceae</taxon>
        <taxon>Solanoideae</taxon>
        <taxon>Solaneae</taxon>
        <taxon>Solanum</taxon>
    </lineage>
</organism>
<feature type="coiled-coil region" evidence="3">
    <location>
        <begin position="901"/>
        <end position="991"/>
    </location>
</feature>
<feature type="region of interest" description="Disordered" evidence="4">
    <location>
        <begin position="1670"/>
        <end position="1693"/>
    </location>
</feature>
<feature type="coiled-coil region" evidence="3">
    <location>
        <begin position="716"/>
        <end position="841"/>
    </location>
</feature>
<dbReference type="Pfam" id="PF07765">
    <property type="entry name" value="KIP1"/>
    <property type="match status" value="1"/>
</dbReference>
<evidence type="ECO:0000256" key="4">
    <source>
        <dbReference type="SAM" id="MobiDB-lite"/>
    </source>
</evidence>
<keyword evidence="7" id="KW-1185">Reference proteome</keyword>
<evidence type="ECO:0000313" key="7">
    <source>
        <dbReference type="Proteomes" id="UP000826656"/>
    </source>
</evidence>
<dbReference type="EMBL" id="JAIVGD010000002">
    <property type="protein sequence ID" value="KAH0780139.1"/>
    <property type="molecule type" value="Genomic_DNA"/>
</dbReference>
<dbReference type="PANTHER" id="PTHR32258:SF17">
    <property type="entry name" value="PROTEIN NETWORKED 1D-LIKE"/>
    <property type="match status" value="1"/>
</dbReference>
<accession>A0ABQ7WHC2</accession>
<feature type="compositionally biased region" description="Basic and acidic residues" evidence="4">
    <location>
        <begin position="1670"/>
        <end position="1682"/>
    </location>
</feature>
<dbReference type="Proteomes" id="UP000826656">
    <property type="component" value="Unassembled WGS sequence"/>
</dbReference>
<evidence type="ECO:0000256" key="3">
    <source>
        <dbReference type="SAM" id="Coils"/>
    </source>
</evidence>
<dbReference type="PANTHER" id="PTHR32258">
    <property type="entry name" value="PROTEIN NETWORKED 4A"/>
    <property type="match status" value="1"/>
</dbReference>
<reference evidence="6 7" key="1">
    <citation type="journal article" date="2021" name="bioRxiv">
        <title>Chromosome-scale and haplotype-resolved genome assembly of a tetraploid potato cultivar.</title>
        <authorList>
            <person name="Sun H."/>
            <person name="Jiao W.-B."/>
            <person name="Krause K."/>
            <person name="Campoy J.A."/>
            <person name="Goel M."/>
            <person name="Folz-Donahue K."/>
            <person name="Kukat C."/>
            <person name="Huettel B."/>
            <person name="Schneeberger K."/>
        </authorList>
    </citation>
    <scope>NUCLEOTIDE SEQUENCE [LARGE SCALE GENOMIC DNA]</scope>
    <source>
        <strain evidence="6">SolTubOtavaFocal</strain>
        <tissue evidence="6">Leaves</tissue>
    </source>
</reference>
<sequence length="1960" mass="225141">MLIVRWKPPPHGHYKLNFDGSFSSPALVGGVICEEHGNWKMGFHQQHQGTDYRIPLSTITSEMVKVAHHLDNEARTTSTDNNFVIFSTLPAGVTSSMASDVAGHISIKRVCLCERAKAATLAWIDNFLYWFKDQDFARTKPVAILFFAGVMATLLHSETKRLYSSWWDTGHIPNISKWLQHNLTEMDAKVKAMIKIIEEDADSFARRAEMYYKRRPELMKLIEELYRAYRALAERYDHVIGELRQAQKTMSEAFPDQLPFLLAEDSPMRSSTQVTEPHTPEILCLSASSDTHEFHQSTTGLIPSSIHAAQKIGSHNGDSNKGTSDWGLKQLLEMLGAGEEMLKNTKFLEGKLSKGLNRNTEEKKKCLHNKVSELSDENGNINSKILTLAESEHADQGEAEVQNLKEILAVMQAEKETTVIRYQQCMDQLYAAERELNSVQKDSVKFCEQASRAENEIQKMKESLIKLEAERDADLSKHNKCLERISNLEVTASQALEDTKELKKRAIKAETEAQNLRNDISNLESEKYVVLHEYKLRMVNISDLEEKLLVALEESRMLMEITDKAEAEINKLKVVLMELIEEKEAAAGDYKHCLDRISNLENELACSQEDIKCLNGEISIGAAKLKDTEDKCVVLEISKHSLYLEIDNLAKKIAMKDQELYEKQRELEKLQTDLQNEHLSHAQVEATLQALRHLHCQSQEEQRALAMELRNSLELLKEVEACKSSLKGELKRVTDENHSLNELKFSSSNSIENLENEILSLRKMEEKLEVEVAQQVGLSSNLQQDIACLKEEIKDLNRSYQALLEKVKAAGIIPECVDSSIKSLQEENSNLRIICENTKCEKEVLHKKLEDVHELLKKKAVLESSLSGVTGELQGSQETVKALQESCQILNGEKSILVAEKAALLSQLQIITEKMQKLLEKNAMLENSLLGAKVELEGLTEKANSFEEICQLLKRRVKESEEKYACLEKDKQAEQLQLEELRVSVEMEKQEKINFMHQSETRLVYMENHIHHLQEESKWRKKEFEEELNKALKSQFEIFILQKFMQDMEEKNFSLLIECQKHIETSKLSDKLIIELENHNLKQQVEADLLVHEIERLRMGIYQVFKALENDSDFVSEGKVENEQTFLHCILRSVEDLKRALRMFEYDKQQLLIENSALLTTHAQLKSEGLELESMKKSIEEELNIVAEKLVTVQKHNHCLLEMNKKLQSEMSNSTQLNAILEVEVRTVCLKHGELQKAYFELQKKYSQVLHQNKTLWTKISEIKEEKWIVEQENDVFLLETLALGNFSTILKSYGSERTAELKSIFEDMRKLHGVTLDFEKEMDVLNGNLEMKETESLLLKKSVERLQEELHGVRESNDHRKLEMSTGKELQGKQEIQLFEAEQSFKVSEKLNSELHRALDVLKTDCLESSKLNEDLEKKIFEMLRDNTTQNKEIESLQEANTNLVVELGKLHEEIEEQRIREYCLSSELQEKDYEFGLWEAEAATFYFDLQISSTREALMENKMDELTEIYGRLENENASKSLEIEHMKMLINLMESEIGEQKSQLHAYAPVIASLRNDVVSLEHNVLLQTSLKLAGSQEPKCVDVGVHPDKSGFVYLIENQSVMTKDIQDLQELRDRIKAVAKVVKERNKPILQVSSYNKIGRDSAESEVEELKSRHSFDLEKDEHIERRNPRNEYGEGHNRRKTKPKSFDIQKRILMKDIPLDHVSDGSLQRIRTRGSSDVDGADDQMLELWETIEEGSPSKIMKERANHPPTESEVEKEFGVDKLMNSFDASVETNKQILDRLSSDAEKLISLQMTVDNMRRKLDKKRKARKDKNVDFVAAKEQLQEVELTIVQLVNLNGHLMKNIEESTHFTGSTSTYSKELLNIRGKRVSEEARKGSEKIGHVQLEVQKLECVLLKPGDEKKSIVRSRFYTSIALKKLIHIGKRNSEKEKKAHLCGCFTPYSSSSNITSNRYHI</sequence>
<evidence type="ECO:0000256" key="2">
    <source>
        <dbReference type="ARBA" id="ARBA00038006"/>
    </source>
</evidence>
<evidence type="ECO:0000256" key="1">
    <source>
        <dbReference type="ARBA" id="ARBA00023054"/>
    </source>
</evidence>
<comment type="similarity">
    <text evidence="2">Belongs to the NET family.</text>
</comment>
<gene>
    <name evidence="6" type="ORF">KY290_006566</name>
</gene>
<dbReference type="PROSITE" id="PS51774">
    <property type="entry name" value="NAB"/>
    <property type="match status" value="1"/>
</dbReference>
<comment type="caution">
    <text evidence="6">The sequence shown here is derived from an EMBL/GenBank/DDBJ whole genome shotgun (WGS) entry which is preliminary data.</text>
</comment>
<protein>
    <recommendedName>
        <fullName evidence="5">NAB domain-containing protein</fullName>
    </recommendedName>
</protein>
<proteinExistence type="inferred from homology"/>
<feature type="domain" description="NAB" evidence="5">
    <location>
        <begin position="163"/>
        <end position="243"/>
    </location>
</feature>
<feature type="coiled-coil region" evidence="3">
    <location>
        <begin position="357"/>
        <end position="526"/>
    </location>
</feature>
<feature type="coiled-coil region" evidence="3">
    <location>
        <begin position="1162"/>
        <end position="1224"/>
    </location>
</feature>
<keyword evidence="1 3" id="KW-0175">Coiled coil</keyword>
<feature type="coiled-coil region" evidence="3">
    <location>
        <begin position="562"/>
        <end position="617"/>
    </location>
</feature>
<feature type="coiled-coil region" evidence="3">
    <location>
        <begin position="1498"/>
        <end position="1525"/>
    </location>
</feature>
<name>A0ABQ7WHC2_SOLTU</name>